<proteinExistence type="predicted"/>
<gene>
    <name evidence="1" type="ORF">VNO80_06706</name>
</gene>
<protein>
    <submittedName>
        <fullName evidence="1">Uncharacterized protein</fullName>
    </submittedName>
</protein>
<dbReference type="AlphaFoldDB" id="A0AAN9NHB4"/>
<comment type="caution">
    <text evidence="1">The sequence shown here is derived from an EMBL/GenBank/DDBJ whole genome shotgun (WGS) entry which is preliminary data.</text>
</comment>
<dbReference type="Proteomes" id="UP001374584">
    <property type="component" value="Unassembled WGS sequence"/>
</dbReference>
<evidence type="ECO:0000313" key="1">
    <source>
        <dbReference type="EMBL" id="KAK7373304.1"/>
    </source>
</evidence>
<accession>A0AAN9NHB4</accession>
<organism evidence="1 2">
    <name type="scientific">Phaseolus coccineus</name>
    <name type="common">Scarlet runner bean</name>
    <name type="synonym">Phaseolus multiflorus</name>
    <dbReference type="NCBI Taxonomy" id="3886"/>
    <lineage>
        <taxon>Eukaryota</taxon>
        <taxon>Viridiplantae</taxon>
        <taxon>Streptophyta</taxon>
        <taxon>Embryophyta</taxon>
        <taxon>Tracheophyta</taxon>
        <taxon>Spermatophyta</taxon>
        <taxon>Magnoliopsida</taxon>
        <taxon>eudicotyledons</taxon>
        <taxon>Gunneridae</taxon>
        <taxon>Pentapetalae</taxon>
        <taxon>rosids</taxon>
        <taxon>fabids</taxon>
        <taxon>Fabales</taxon>
        <taxon>Fabaceae</taxon>
        <taxon>Papilionoideae</taxon>
        <taxon>50 kb inversion clade</taxon>
        <taxon>NPAAA clade</taxon>
        <taxon>indigoferoid/millettioid clade</taxon>
        <taxon>Phaseoleae</taxon>
        <taxon>Phaseolus</taxon>
    </lineage>
</organism>
<name>A0AAN9NHB4_PHACN</name>
<dbReference type="EMBL" id="JAYMYR010000003">
    <property type="protein sequence ID" value="KAK7373304.1"/>
    <property type="molecule type" value="Genomic_DNA"/>
</dbReference>
<evidence type="ECO:0000313" key="2">
    <source>
        <dbReference type="Proteomes" id="UP001374584"/>
    </source>
</evidence>
<reference evidence="1 2" key="1">
    <citation type="submission" date="2024-01" db="EMBL/GenBank/DDBJ databases">
        <title>The genomes of 5 underutilized Papilionoideae crops provide insights into root nodulation and disease resistanc.</title>
        <authorList>
            <person name="Jiang F."/>
        </authorList>
    </citation>
    <scope>NUCLEOTIDE SEQUENCE [LARGE SCALE GENOMIC DNA]</scope>
    <source>
        <strain evidence="1">JINMINGXINNONG_FW02</strain>
        <tissue evidence="1">Leaves</tissue>
    </source>
</reference>
<keyword evidence="2" id="KW-1185">Reference proteome</keyword>
<sequence length="105" mass="11277">MPLAPGQSPHASRALAMPACLSRPGDARMPRALAMSACLSRPGDARMPRALAMSACLSRPGDARMPRALAIPQENCFHRASSYLKRRNLIQGSKTPDSDYCVKLG</sequence>